<dbReference type="Proteomes" id="UP001363151">
    <property type="component" value="Unassembled WGS sequence"/>
</dbReference>
<proteinExistence type="predicted"/>
<evidence type="ECO:0000313" key="2">
    <source>
        <dbReference type="EMBL" id="KAK7241109.1"/>
    </source>
</evidence>
<evidence type="ECO:0000313" key="3">
    <source>
        <dbReference type="Proteomes" id="UP001363151"/>
    </source>
</evidence>
<accession>A0ABR1FXW1</accession>
<organism evidence="2 3">
    <name type="scientific">Aureococcus anophagefferens</name>
    <name type="common">Harmful bloom alga</name>
    <dbReference type="NCBI Taxonomy" id="44056"/>
    <lineage>
        <taxon>Eukaryota</taxon>
        <taxon>Sar</taxon>
        <taxon>Stramenopiles</taxon>
        <taxon>Ochrophyta</taxon>
        <taxon>Pelagophyceae</taxon>
        <taxon>Pelagomonadales</taxon>
        <taxon>Pelagomonadaceae</taxon>
        <taxon>Aureococcus</taxon>
    </lineage>
</organism>
<feature type="compositionally biased region" description="Basic residues" evidence="1">
    <location>
        <begin position="52"/>
        <end position="62"/>
    </location>
</feature>
<comment type="caution">
    <text evidence="2">The sequence shown here is derived from an EMBL/GenBank/DDBJ whole genome shotgun (WGS) entry which is preliminary data.</text>
</comment>
<feature type="compositionally biased region" description="Acidic residues" evidence="1">
    <location>
        <begin position="68"/>
        <end position="77"/>
    </location>
</feature>
<dbReference type="EMBL" id="JBBJCI010000206">
    <property type="protein sequence ID" value="KAK7241109.1"/>
    <property type="molecule type" value="Genomic_DNA"/>
</dbReference>
<gene>
    <name evidence="2" type="ORF">SO694_00053220</name>
</gene>
<sequence>MVANGFPTKCVEQIEYRIEHPQVYAFEPLADVAEADAPEDDSPRPPPAAAAPRRRSSSRPRRAAASAADDDDDDDDQVDHLKKRLLRDGQSTYVDKLSGFSFDMASYAVGPDDEGAEPLESKLKRDIILALRAMDWLPAGFKKVIKYLREHGWTKDEAPDAAFNAATQLFEAGKVQLSFRRDGSPFEVW</sequence>
<keyword evidence="3" id="KW-1185">Reference proteome</keyword>
<protein>
    <submittedName>
        <fullName evidence="2">Uncharacterized protein</fullName>
    </submittedName>
</protein>
<reference evidence="2 3" key="1">
    <citation type="submission" date="2024-03" db="EMBL/GenBank/DDBJ databases">
        <title>Aureococcus anophagefferens CCMP1851 and Kratosvirus quantuckense: Draft genome of a second virus-susceptible host strain in the model system.</title>
        <authorList>
            <person name="Chase E."/>
            <person name="Truchon A.R."/>
            <person name="Schepens W."/>
            <person name="Wilhelm S.W."/>
        </authorList>
    </citation>
    <scope>NUCLEOTIDE SEQUENCE [LARGE SCALE GENOMIC DNA]</scope>
    <source>
        <strain evidence="2 3">CCMP1851</strain>
    </source>
</reference>
<evidence type="ECO:0000256" key="1">
    <source>
        <dbReference type="SAM" id="MobiDB-lite"/>
    </source>
</evidence>
<name>A0ABR1FXW1_AURAN</name>
<feature type="region of interest" description="Disordered" evidence="1">
    <location>
        <begin position="29"/>
        <end position="83"/>
    </location>
</feature>